<reference evidence="2" key="2">
    <citation type="submission" date="2021-02" db="EMBL/GenBank/DDBJ databases">
        <authorList>
            <person name="Kimball J.A."/>
            <person name="Haas M.W."/>
            <person name="Macchietto M."/>
            <person name="Kono T."/>
            <person name="Duquette J."/>
            <person name="Shao M."/>
        </authorList>
    </citation>
    <scope>NUCLEOTIDE SEQUENCE</scope>
    <source>
        <tissue evidence="2">Fresh leaf tissue</tissue>
    </source>
</reference>
<protein>
    <submittedName>
        <fullName evidence="2">Uncharacterized protein</fullName>
    </submittedName>
</protein>
<dbReference type="AlphaFoldDB" id="A0A8J5VNR2"/>
<reference evidence="2" key="1">
    <citation type="journal article" date="2021" name="bioRxiv">
        <title>Whole Genome Assembly and Annotation of Northern Wild Rice, Zizania palustris L., Supports a Whole Genome Duplication in the Zizania Genus.</title>
        <authorList>
            <person name="Haas M."/>
            <person name="Kono T."/>
            <person name="Macchietto M."/>
            <person name="Millas R."/>
            <person name="McGilp L."/>
            <person name="Shao M."/>
            <person name="Duquette J."/>
            <person name="Hirsch C.N."/>
            <person name="Kimball J."/>
        </authorList>
    </citation>
    <scope>NUCLEOTIDE SEQUENCE</scope>
    <source>
        <tissue evidence="2">Fresh leaf tissue</tissue>
    </source>
</reference>
<name>A0A8J5VNR2_ZIZPA</name>
<feature type="compositionally biased region" description="Basic residues" evidence="1">
    <location>
        <begin position="18"/>
        <end position="27"/>
    </location>
</feature>
<sequence>MAGLQQIRTVAIREEGKKRRRISRRTQRHPERAAEVEVVGVASHPSPLAMQGGGLIRVWAAEKILYGGN</sequence>
<evidence type="ECO:0000256" key="1">
    <source>
        <dbReference type="SAM" id="MobiDB-lite"/>
    </source>
</evidence>
<evidence type="ECO:0000313" key="3">
    <source>
        <dbReference type="Proteomes" id="UP000729402"/>
    </source>
</evidence>
<dbReference type="Proteomes" id="UP000729402">
    <property type="component" value="Unassembled WGS sequence"/>
</dbReference>
<evidence type="ECO:0000313" key="2">
    <source>
        <dbReference type="EMBL" id="KAG8074025.1"/>
    </source>
</evidence>
<dbReference type="EMBL" id="JAAALK010000283">
    <property type="protein sequence ID" value="KAG8074025.1"/>
    <property type="molecule type" value="Genomic_DNA"/>
</dbReference>
<organism evidence="2 3">
    <name type="scientific">Zizania palustris</name>
    <name type="common">Northern wild rice</name>
    <dbReference type="NCBI Taxonomy" id="103762"/>
    <lineage>
        <taxon>Eukaryota</taxon>
        <taxon>Viridiplantae</taxon>
        <taxon>Streptophyta</taxon>
        <taxon>Embryophyta</taxon>
        <taxon>Tracheophyta</taxon>
        <taxon>Spermatophyta</taxon>
        <taxon>Magnoliopsida</taxon>
        <taxon>Liliopsida</taxon>
        <taxon>Poales</taxon>
        <taxon>Poaceae</taxon>
        <taxon>BOP clade</taxon>
        <taxon>Oryzoideae</taxon>
        <taxon>Oryzeae</taxon>
        <taxon>Zizaniinae</taxon>
        <taxon>Zizania</taxon>
    </lineage>
</organism>
<proteinExistence type="predicted"/>
<keyword evidence="3" id="KW-1185">Reference proteome</keyword>
<accession>A0A8J5VNR2</accession>
<gene>
    <name evidence="2" type="ORF">GUJ93_ZPchr0006g44579</name>
</gene>
<comment type="caution">
    <text evidence="2">The sequence shown here is derived from an EMBL/GenBank/DDBJ whole genome shotgun (WGS) entry which is preliminary data.</text>
</comment>
<feature type="region of interest" description="Disordered" evidence="1">
    <location>
        <begin position="15"/>
        <end position="35"/>
    </location>
</feature>